<name>A0A7S4M0Q6_GUITH</name>
<reference evidence="1" key="1">
    <citation type="submission" date="2021-01" db="EMBL/GenBank/DDBJ databases">
        <authorList>
            <person name="Corre E."/>
            <person name="Pelletier E."/>
            <person name="Niang G."/>
            <person name="Scheremetjew M."/>
            <person name="Finn R."/>
            <person name="Kale V."/>
            <person name="Holt S."/>
            <person name="Cochrane G."/>
            <person name="Meng A."/>
            <person name="Brown T."/>
            <person name="Cohen L."/>
        </authorList>
    </citation>
    <scope>NUCLEOTIDE SEQUENCE</scope>
    <source>
        <strain evidence="1">CCMP 2712</strain>
    </source>
</reference>
<evidence type="ECO:0008006" key="2">
    <source>
        <dbReference type="Google" id="ProtNLM"/>
    </source>
</evidence>
<dbReference type="AlphaFoldDB" id="A0A7S4M0Q6"/>
<accession>A0A7S4M0Q6</accession>
<protein>
    <recommendedName>
        <fullName evidence="2">EF-hand domain-containing protein</fullName>
    </recommendedName>
</protein>
<dbReference type="EMBL" id="HBKN01002211">
    <property type="protein sequence ID" value="CAE2192596.1"/>
    <property type="molecule type" value="Transcribed_RNA"/>
</dbReference>
<dbReference type="InterPro" id="IPR011992">
    <property type="entry name" value="EF-hand-dom_pair"/>
</dbReference>
<dbReference type="SUPFAM" id="SSF47473">
    <property type="entry name" value="EF-hand"/>
    <property type="match status" value="1"/>
</dbReference>
<proteinExistence type="predicted"/>
<dbReference type="OMA" id="WHEEEVF"/>
<organism evidence="1">
    <name type="scientific">Guillardia theta</name>
    <name type="common">Cryptophyte</name>
    <name type="synonym">Cryptomonas phi</name>
    <dbReference type="NCBI Taxonomy" id="55529"/>
    <lineage>
        <taxon>Eukaryota</taxon>
        <taxon>Cryptophyceae</taxon>
        <taxon>Pyrenomonadales</taxon>
        <taxon>Geminigeraceae</taxon>
        <taxon>Guillardia</taxon>
    </lineage>
</organism>
<gene>
    <name evidence="1" type="ORF">GTHE00462_LOCUS1907</name>
</gene>
<evidence type="ECO:0000313" key="1">
    <source>
        <dbReference type="EMBL" id="CAE2192596.1"/>
    </source>
</evidence>
<sequence length="191" mass="21512">MSFFGITTLGPPNIFQLYRHQEISAISKEDFFVAFRMVAGGAGTITKDQIKDVMHEVGAPTEGEDFDKFSSFFDNHDAFNLESFEDALDDFMANNPTKPAKQYVSSSKLKEDRLKHKRCEGSSAQKYHVPLTSSQEYGWGNPTDNIKRALPPCGKMFAHRPSHMSYYAECMICYEEGRDLSAGPTLKAMEL</sequence>